<protein>
    <submittedName>
        <fullName evidence="7">Astacin domain-containing protein</fullName>
    </submittedName>
</protein>
<dbReference type="Proteomes" id="UP000046392">
    <property type="component" value="Unplaced"/>
</dbReference>
<dbReference type="GO" id="GO:0006508">
    <property type="term" value="P:proteolysis"/>
    <property type="evidence" value="ECO:0007669"/>
    <property type="project" value="InterPro"/>
</dbReference>
<evidence type="ECO:0000313" key="6">
    <source>
        <dbReference type="Proteomes" id="UP000046392"/>
    </source>
</evidence>
<keyword evidence="3" id="KW-0645">Protease</keyword>
<keyword evidence="3" id="KW-0378">Hydrolase</keyword>
<keyword evidence="1" id="KW-0479">Metal-binding</keyword>
<evidence type="ECO:0000256" key="2">
    <source>
        <dbReference type="ARBA" id="ARBA00022833"/>
    </source>
</evidence>
<evidence type="ECO:0000256" key="1">
    <source>
        <dbReference type="ARBA" id="ARBA00022723"/>
    </source>
</evidence>
<reference evidence="7" key="1">
    <citation type="submission" date="2017-02" db="UniProtKB">
        <authorList>
            <consortium name="WormBaseParasite"/>
        </authorList>
    </citation>
    <scope>IDENTIFICATION</scope>
</reference>
<dbReference type="PROSITE" id="PS00022">
    <property type="entry name" value="EGF_1"/>
    <property type="match status" value="1"/>
</dbReference>
<keyword evidence="3" id="KW-0482">Metalloprotease</keyword>
<feature type="chain" id="PRO_5005894260" evidence="4">
    <location>
        <begin position="19"/>
        <end position="431"/>
    </location>
</feature>
<evidence type="ECO:0000259" key="5">
    <source>
        <dbReference type="PROSITE" id="PS00022"/>
    </source>
</evidence>
<feature type="domain" description="EGF-like" evidence="5">
    <location>
        <begin position="276"/>
        <end position="287"/>
    </location>
</feature>
<dbReference type="InterPro" id="IPR024079">
    <property type="entry name" value="MetalloPept_cat_dom_sf"/>
</dbReference>
<keyword evidence="6" id="KW-1185">Reference proteome</keyword>
<dbReference type="PANTHER" id="PTHR10127:SF802">
    <property type="entry name" value="ZINC METALLOPROTEINASE NAS-10"/>
    <property type="match status" value="1"/>
</dbReference>
<evidence type="ECO:0000256" key="3">
    <source>
        <dbReference type="ARBA" id="ARBA00023049"/>
    </source>
</evidence>
<dbReference type="PANTHER" id="PTHR10127">
    <property type="entry name" value="DISCOIDIN, CUB, EGF, LAMININ , AND ZINC METALLOPROTEASE DOMAIN CONTAINING"/>
    <property type="match status" value="1"/>
</dbReference>
<proteinExistence type="predicted"/>
<keyword evidence="2" id="KW-0862">Zinc</keyword>
<dbReference type="WBParaSite" id="SPAL_0000454000.1">
    <property type="protein sequence ID" value="SPAL_0000454000.1"/>
    <property type="gene ID" value="SPAL_0000454000"/>
</dbReference>
<dbReference type="InterPro" id="IPR000742">
    <property type="entry name" value="EGF"/>
</dbReference>
<organism evidence="6 7">
    <name type="scientific">Strongyloides papillosus</name>
    <name type="common">Intestinal threadworm</name>
    <dbReference type="NCBI Taxonomy" id="174720"/>
    <lineage>
        <taxon>Eukaryota</taxon>
        <taxon>Metazoa</taxon>
        <taxon>Ecdysozoa</taxon>
        <taxon>Nematoda</taxon>
        <taxon>Chromadorea</taxon>
        <taxon>Rhabditida</taxon>
        <taxon>Tylenchina</taxon>
        <taxon>Panagrolaimomorpha</taxon>
        <taxon>Strongyloidoidea</taxon>
        <taxon>Strongyloididae</taxon>
        <taxon>Strongyloides</taxon>
    </lineage>
</organism>
<evidence type="ECO:0000313" key="7">
    <source>
        <dbReference type="WBParaSite" id="SPAL_0000454000.1"/>
    </source>
</evidence>
<dbReference type="GO" id="GO:0004222">
    <property type="term" value="F:metalloendopeptidase activity"/>
    <property type="evidence" value="ECO:0007669"/>
    <property type="project" value="InterPro"/>
</dbReference>
<dbReference type="AlphaFoldDB" id="A0A0N5BEX0"/>
<sequence>MHLIIAILLSTLLYKAKAESDIFPMMHLPPYPTWPDNISYWIHPDVKNIVNNDKSTTADEYDGTETFISYEKYKNKIELIFEGFPFYTCLQFSETLRMLDKIGINFLLSTDDTNNVQLSGSINNATNLTLTTEVYKDPYLLRYFIAKALGLIPEVQRIDRESDLTIFNDNIDGSFYKEYEKSTYYYPYFFESNFDFKSAAMPINYFGLKESFKKQAQNNMTYKSFEYPYYELMLKKRFDFSFSDYKVISYMYCDFIYEENKCLNGGYYHNNSHGYCKCPPECSGQLCEKINQLSFSIEKSKNLTAFLEHKTMELKYDKESYIITIQASKSWRKVEIYAKELKFETRCEYTPRIDLIEIKYRDDKSVKGISLFTDKFKEIKLPALSNKVIIIYNFRSTECGPKFTFTYREVNPPQSKWPYWMDEKYEKVTWK</sequence>
<feature type="signal peptide" evidence="4">
    <location>
        <begin position="1"/>
        <end position="18"/>
    </location>
</feature>
<keyword evidence="4" id="KW-0732">Signal</keyword>
<accession>A0A0N5BEX0</accession>
<evidence type="ECO:0000256" key="4">
    <source>
        <dbReference type="SAM" id="SignalP"/>
    </source>
</evidence>
<dbReference type="Gene3D" id="3.40.390.10">
    <property type="entry name" value="Collagenase (Catalytic Domain)"/>
    <property type="match status" value="1"/>
</dbReference>
<name>A0A0N5BEX0_STREA</name>
<dbReference type="GO" id="GO:0046872">
    <property type="term" value="F:metal ion binding"/>
    <property type="evidence" value="ECO:0007669"/>
    <property type="project" value="UniProtKB-KW"/>
</dbReference>